<sequence length="561" mass="62258">MHNSSAPVFALSDALLVELVAHRPTSATFWGVRGHDHAWDDFGPEGAESAVAMLSSHRRRLDALPTPTRTEDWIAARVMRDLLDVEIDRIAQGDHLVDLNNIASPFQHIRMVLDVMDTSTRAGWENMIARLSTIDRATTSYRKALEEGLRRGQTAAMRQVDAAITQGRVHAGEGSFFCTLAPAFARSSAFDPALAESLDRGIEHARRAYAELTDWLERTYRPAARTEDGVGEERYARKAHGFLGLSIDLRETFDWGFSQIREIDARMREVAAQIQPGASVDEVIRLLETDPARCARGPEDLVRIVAERQARAVDALSGTHFDIPPPARRVDVKLAPPGSTLGAYYIPPSEDFSRPGTIWYAPGERAQIPLYSEISTAYHEGFPGHHLQLSVQVSLLHRLSRLHRVVMSDYQTGYAEGWALYAERLMAELGFFERPDYLLGMLVCQMMRACRVVLDIGAHLGLRAPADAPLLPGAPIDHAYGVEMITRIARFKPDHAASEMTRYLGWPGQAIAYKVGERVILGVRDELRARRGASFDLKTFHAELLGTGSIGLGALRELLLS</sequence>
<accession>A0A6N7Q2P2</accession>
<gene>
    <name evidence="1" type="ORF">GF068_42515</name>
</gene>
<reference evidence="1 2" key="1">
    <citation type="submission" date="2019-10" db="EMBL/GenBank/DDBJ databases">
        <title>A soil myxobacterium in the family Polyangiaceae.</title>
        <authorList>
            <person name="Li Y."/>
            <person name="Wang J."/>
        </authorList>
    </citation>
    <scope>NUCLEOTIDE SEQUENCE [LARGE SCALE GENOMIC DNA]</scope>
    <source>
        <strain evidence="1 2">DSM 14734</strain>
    </source>
</reference>
<dbReference type="EMBL" id="WJIE01000037">
    <property type="protein sequence ID" value="MRG98543.1"/>
    <property type="molecule type" value="Genomic_DNA"/>
</dbReference>
<proteinExistence type="predicted"/>
<protein>
    <submittedName>
        <fullName evidence="1">DUF885 family protein</fullName>
    </submittedName>
</protein>
<dbReference type="OrthoDB" id="9760040at2"/>
<keyword evidence="2" id="KW-1185">Reference proteome</keyword>
<dbReference type="Proteomes" id="UP000440224">
    <property type="component" value="Unassembled WGS sequence"/>
</dbReference>
<dbReference type="PANTHER" id="PTHR33361">
    <property type="entry name" value="GLR0591 PROTEIN"/>
    <property type="match status" value="1"/>
</dbReference>
<dbReference type="RefSeq" id="WP_153825309.1">
    <property type="nucleotide sequence ID" value="NZ_WJIE01000037.1"/>
</dbReference>
<dbReference type="InterPro" id="IPR010281">
    <property type="entry name" value="DUF885"/>
</dbReference>
<dbReference type="PANTHER" id="PTHR33361:SF2">
    <property type="entry name" value="DUF885 DOMAIN-CONTAINING PROTEIN"/>
    <property type="match status" value="1"/>
</dbReference>
<dbReference type="AlphaFoldDB" id="A0A6N7Q2P2"/>
<evidence type="ECO:0000313" key="2">
    <source>
        <dbReference type="Proteomes" id="UP000440224"/>
    </source>
</evidence>
<organism evidence="1 2">
    <name type="scientific">Polyangium spumosum</name>
    <dbReference type="NCBI Taxonomy" id="889282"/>
    <lineage>
        <taxon>Bacteria</taxon>
        <taxon>Pseudomonadati</taxon>
        <taxon>Myxococcota</taxon>
        <taxon>Polyangia</taxon>
        <taxon>Polyangiales</taxon>
        <taxon>Polyangiaceae</taxon>
        <taxon>Polyangium</taxon>
    </lineage>
</organism>
<dbReference type="Pfam" id="PF05960">
    <property type="entry name" value="DUF885"/>
    <property type="match status" value="1"/>
</dbReference>
<name>A0A6N7Q2P2_9BACT</name>
<comment type="caution">
    <text evidence="1">The sequence shown here is derived from an EMBL/GenBank/DDBJ whole genome shotgun (WGS) entry which is preliminary data.</text>
</comment>
<evidence type="ECO:0000313" key="1">
    <source>
        <dbReference type="EMBL" id="MRG98543.1"/>
    </source>
</evidence>